<dbReference type="PANTHER" id="PTHR38115">
    <property type="entry name" value="LIPOCALIN-LIKE DOMAIN-CONTAINING PROTEIN"/>
    <property type="match status" value="1"/>
</dbReference>
<proteinExistence type="predicted"/>
<evidence type="ECO:0000313" key="2">
    <source>
        <dbReference type="Proteomes" id="UP000289323"/>
    </source>
</evidence>
<dbReference type="EMBL" id="OUUZ01000001">
    <property type="protein sequence ID" value="SPQ18625.1"/>
    <property type="molecule type" value="Genomic_DNA"/>
</dbReference>
<dbReference type="PANTHER" id="PTHR38115:SF1">
    <property type="entry name" value="LIPOCALIN-LIKE DOMAIN-CONTAINING PROTEIN"/>
    <property type="match status" value="1"/>
</dbReference>
<protein>
    <submittedName>
        <fullName evidence="1">57452804-df25-49d8-9a88-88212184fd9d</fullName>
    </submittedName>
</protein>
<gene>
    <name evidence="1" type="ORF">TT172_LOCUS1044</name>
</gene>
<evidence type="ECO:0000313" key="1">
    <source>
        <dbReference type="EMBL" id="SPQ18625.1"/>
    </source>
</evidence>
<dbReference type="InterPro" id="IPR053037">
    <property type="entry name" value="Pericyclase_pydY-like"/>
</dbReference>
<dbReference type="Proteomes" id="UP000289323">
    <property type="component" value="Unassembled WGS sequence"/>
</dbReference>
<dbReference type="AlphaFoldDB" id="A0A3S4AIW5"/>
<accession>A0A3S4AIW5</accession>
<sequence length="197" mass="21702">MAAPANKTIGDLNGKWVMNKSQSSNVEPGLALQGIGWVTRKAVTMTTLTLHVKQYVAPPSPPADPATSPEATHIEIEQTGTGGFKGSTERRCLDGTWREHTDWLFGHVRGRSTWLATAADAEDEFLAAGWLEGDEEKTGPAGEAHVRSYVESLDSDWTATQVWGFKLIEGVRKYCRNVVIAKGEERVELQLVYDFIE</sequence>
<organism evidence="1 2">
    <name type="scientific">Thermothielavioides terrestris</name>
    <dbReference type="NCBI Taxonomy" id="2587410"/>
    <lineage>
        <taxon>Eukaryota</taxon>
        <taxon>Fungi</taxon>
        <taxon>Dikarya</taxon>
        <taxon>Ascomycota</taxon>
        <taxon>Pezizomycotina</taxon>
        <taxon>Sordariomycetes</taxon>
        <taxon>Sordariomycetidae</taxon>
        <taxon>Sordariales</taxon>
        <taxon>Chaetomiaceae</taxon>
        <taxon>Thermothielavioides</taxon>
    </lineage>
</organism>
<name>A0A3S4AIW5_9PEZI</name>
<reference evidence="1 2" key="1">
    <citation type="submission" date="2018-04" db="EMBL/GenBank/DDBJ databases">
        <authorList>
            <person name="Huttner S."/>
            <person name="Dainat J."/>
        </authorList>
    </citation>
    <scope>NUCLEOTIDE SEQUENCE [LARGE SCALE GENOMIC DNA]</scope>
</reference>